<comment type="similarity">
    <text evidence="2 12">Belongs to the FAN1 family.</text>
</comment>
<keyword evidence="9 12" id="KW-0460">Magnesium</keyword>
<comment type="caution">
    <text evidence="17">The sequence shown here is derived from an EMBL/GenBank/DDBJ whole genome shotgun (WGS) entry which is preliminary data.</text>
</comment>
<evidence type="ECO:0000259" key="16">
    <source>
        <dbReference type="SMART" id="SM00990"/>
    </source>
</evidence>
<evidence type="ECO:0000256" key="3">
    <source>
        <dbReference type="ARBA" id="ARBA00022722"/>
    </source>
</evidence>
<dbReference type="InterPro" id="IPR049132">
    <property type="entry name" value="FAN1-like_euk"/>
</dbReference>
<accession>A0A328DUX8</accession>
<dbReference type="InterPro" id="IPR033315">
    <property type="entry name" value="Fan1-like"/>
</dbReference>
<evidence type="ECO:0000313" key="18">
    <source>
        <dbReference type="Proteomes" id="UP000249390"/>
    </source>
</evidence>
<dbReference type="Pfam" id="PF08774">
    <property type="entry name" value="VRR_NUC"/>
    <property type="match status" value="1"/>
</dbReference>
<evidence type="ECO:0000256" key="1">
    <source>
        <dbReference type="ARBA" id="ARBA00000983"/>
    </source>
</evidence>
<dbReference type="Gene3D" id="3.30.160.60">
    <property type="entry name" value="Classic Zinc Finger"/>
    <property type="match status" value="1"/>
</dbReference>
<dbReference type="GO" id="GO:0008270">
    <property type="term" value="F:zinc ion binding"/>
    <property type="evidence" value="ECO:0007669"/>
    <property type="project" value="UniProtKB-KW"/>
</dbReference>
<keyword evidence="4 12" id="KW-0479">Metal-binding</keyword>
<evidence type="ECO:0000256" key="12">
    <source>
        <dbReference type="RuleBase" id="RU365033"/>
    </source>
</evidence>
<dbReference type="GO" id="GO:0016818">
    <property type="term" value="F:hydrolase activity, acting on acid anhydrides, in phosphorus-containing anhydrides"/>
    <property type="evidence" value="ECO:0007669"/>
    <property type="project" value="InterPro"/>
</dbReference>
<evidence type="ECO:0000256" key="10">
    <source>
        <dbReference type="ARBA" id="ARBA00023204"/>
    </source>
</evidence>
<proteinExistence type="inferred from homology"/>
<evidence type="ECO:0000259" key="14">
    <source>
        <dbReference type="SMART" id="SM00734"/>
    </source>
</evidence>
<dbReference type="SMART" id="SM00734">
    <property type="entry name" value="ZnF_Rad18"/>
    <property type="match status" value="1"/>
</dbReference>
<comment type="subcellular location">
    <subcellularLocation>
        <location evidence="12">Nucleus</location>
    </subcellularLocation>
</comment>
<evidence type="ECO:0000256" key="6">
    <source>
        <dbReference type="ARBA" id="ARBA00022771"/>
    </source>
</evidence>
<evidence type="ECO:0000259" key="15">
    <source>
        <dbReference type="SMART" id="SM00910"/>
    </source>
</evidence>
<keyword evidence="6" id="KW-0863">Zinc-finger</keyword>
<evidence type="ECO:0000256" key="13">
    <source>
        <dbReference type="SAM" id="MobiDB-lite"/>
    </source>
</evidence>
<dbReference type="GO" id="GO:0017108">
    <property type="term" value="F:5'-flap endonuclease activity"/>
    <property type="evidence" value="ECO:0007669"/>
    <property type="project" value="TreeGrafter"/>
</dbReference>
<dbReference type="Gene3D" id="3.40.1350.10">
    <property type="match status" value="1"/>
</dbReference>
<evidence type="ECO:0000256" key="7">
    <source>
        <dbReference type="ARBA" id="ARBA00022801"/>
    </source>
</evidence>
<dbReference type="CDD" id="cd22326">
    <property type="entry name" value="FAN1-like"/>
    <property type="match status" value="1"/>
</dbReference>
<dbReference type="GO" id="GO:0036297">
    <property type="term" value="P:interstrand cross-link repair"/>
    <property type="evidence" value="ECO:0007669"/>
    <property type="project" value="InterPro"/>
</dbReference>
<dbReference type="AlphaFoldDB" id="A0A328DUX8"/>
<name>A0A328DUX8_9ASTE</name>
<dbReference type="EC" id="3.1.4.1" evidence="12"/>
<feature type="region of interest" description="Disordered" evidence="13">
    <location>
        <begin position="23"/>
        <end position="60"/>
    </location>
</feature>
<keyword evidence="12" id="KW-0539">Nucleus</keyword>
<dbReference type="Pfam" id="PF21170">
    <property type="entry name" value="FAN1_TPR"/>
    <property type="match status" value="1"/>
</dbReference>
<feature type="domain" description="HIRAN" evidence="15">
    <location>
        <begin position="236"/>
        <end position="339"/>
    </location>
</feature>
<dbReference type="EMBL" id="NQVE01000098">
    <property type="protein sequence ID" value="RAL48348.1"/>
    <property type="molecule type" value="Genomic_DNA"/>
</dbReference>
<dbReference type="GO" id="GO:0070336">
    <property type="term" value="F:flap-structured DNA binding"/>
    <property type="evidence" value="ECO:0007669"/>
    <property type="project" value="TreeGrafter"/>
</dbReference>
<comment type="cofactor">
    <cofactor evidence="12">
        <name>Mg(2+)</name>
        <dbReference type="ChEBI" id="CHEBI:18420"/>
    </cofactor>
    <cofactor evidence="12">
        <name>Mn(2+)</name>
        <dbReference type="ChEBI" id="CHEBI:29035"/>
    </cofactor>
</comment>
<keyword evidence="10 12" id="KW-0234">DNA repair</keyword>
<protein>
    <recommendedName>
        <fullName evidence="12">Fanconi-associated nuclease</fullName>
        <ecNumber evidence="12">3.1.4.1</ecNumber>
    </recommendedName>
</protein>
<evidence type="ECO:0000256" key="11">
    <source>
        <dbReference type="ARBA" id="ARBA00023211"/>
    </source>
</evidence>
<keyword evidence="11 12" id="KW-0464">Manganese</keyword>
<comment type="function">
    <text evidence="12">Nuclease required for the repair of DNA interstrand cross-links (ICL). Acts as a 5'-3' exonuclease that anchors at a cut end of DNA and cleaves DNA successively at every third nucleotide, allowing to excise an ICL from one strand through flanking incisions.</text>
</comment>
<evidence type="ECO:0000256" key="9">
    <source>
        <dbReference type="ARBA" id="ARBA00022842"/>
    </source>
</evidence>
<feature type="domain" description="VRR-NUC" evidence="16">
    <location>
        <begin position="864"/>
        <end position="981"/>
    </location>
</feature>
<dbReference type="Pfam" id="PF08797">
    <property type="entry name" value="HIRAN"/>
    <property type="match status" value="1"/>
</dbReference>
<dbReference type="SMART" id="SM00990">
    <property type="entry name" value="VRR_NUC"/>
    <property type="match status" value="1"/>
</dbReference>
<keyword evidence="18" id="KW-1185">Reference proteome</keyword>
<evidence type="ECO:0000256" key="2">
    <source>
        <dbReference type="ARBA" id="ARBA00005533"/>
    </source>
</evidence>
<sequence length="984" mass="110987">MLKGRESIRRLIGRRRRFLPNRNIILSSPAAQGSSSQGETADGFEPEPHQHQSGENGKGSDDCGVEWVSCPVCGASVLGKDHAINSHLDKCLSKGKKRKLSQRTLLQLNFCSSSKVKLQANESETSKFQGRNDFTILNTVHRLGGIDVVENHDGAVCKVESRAICNTALGLDQFDDVKRHDDDSHSSYTSMLEGCTENQMNGDKINENCIYPSLIPENEMLIEDNVESFDSNDLSELSLDTYIVGRKFGEEIELKHGARILLSRDPENVKDLNAIKVLSTEYGYDQTIGFLPRELAYHLSPLIEKFNLRFEGHVISVPTHPHAVVPIQITCQCNICFDEIDSNIVNSLKSSWRNALCVAESTKAHPPGTAYQHNLQVLLKEVLKAYHHLFIDTEKTFLEGFLSLSDDSQRLFARLYTRKGPWFRMSSASYPEVSDCNEAVHGLSVGGYVTSVESISEATDVKEVLNVLNVGEIREILHMVNEQCAAQGNTKNSKRFGHGTRKQDYVDVLLSIHKDGFCPDLLKLVSIKAGTCIQISALTESLFWRAERLFFLNGEQDLSSFLLVDLGIVKYPTYKCTFMNQIFPNRSQLLSYEMAIEVAQIIDEYLDEDNAEMVSKCIDISVFYFSISLKEEGLLSSDSMAAFLSCFTSAFIYSKVVLLGVSFLERERRYNEAIILLRKLLDSFKNDMRRGYWTLRLSIDLEHVACPDESLQVAEDGLLDPWVRSGSKLSLQQRVLRLGKPPRRWKTPSYCKSLKRKIPEVHVQGRPLNCKMGVKSTFYGEDGERCGVEQLALQYYAGEGGSWQGVHTESGIWLTLFGLLMWDAIFADVPNVFCNKFQTAPLDLETDSFYEVRKREIETVLEKIQGGMAEEILITSWELHKGTSCRGVKWERHSLSQLRAAVACIGGSCTASICQNLAQDYRSWSSGMPDLLLWRFHDNYRGEAKLVEVKGPRDRLSEQQRAWLLFLMDCGFNVEVCKVTHSLL</sequence>
<evidence type="ECO:0000313" key="17">
    <source>
        <dbReference type="EMBL" id="RAL48348.1"/>
    </source>
</evidence>
<gene>
    <name evidence="17" type="ORF">DM860_005772</name>
</gene>
<reference evidence="17 18" key="1">
    <citation type="submission" date="2018-06" db="EMBL/GenBank/DDBJ databases">
        <title>The Genome of Cuscuta australis (Dodder) Provides Insight into the Evolution of Plant Parasitism.</title>
        <authorList>
            <person name="Liu H."/>
        </authorList>
    </citation>
    <scope>NUCLEOTIDE SEQUENCE [LARGE SCALE GENOMIC DNA]</scope>
    <source>
        <strain evidence="18">cv. Yunnan</strain>
        <tissue evidence="17">Vines</tissue>
    </source>
</reference>
<evidence type="ECO:0000256" key="5">
    <source>
        <dbReference type="ARBA" id="ARBA00022763"/>
    </source>
</evidence>
<dbReference type="GO" id="GO:0004528">
    <property type="term" value="F:phosphodiesterase I activity"/>
    <property type="evidence" value="ECO:0007669"/>
    <property type="project" value="UniProtKB-EC"/>
</dbReference>
<dbReference type="Pfam" id="PF21315">
    <property type="entry name" value="FAN1_HTH"/>
    <property type="match status" value="1"/>
</dbReference>
<evidence type="ECO:0000256" key="8">
    <source>
        <dbReference type="ARBA" id="ARBA00022833"/>
    </source>
</evidence>
<feature type="compositionally biased region" description="Low complexity" evidence="13">
    <location>
        <begin position="23"/>
        <end position="38"/>
    </location>
</feature>
<feature type="domain" description="UBZ4-type" evidence="14">
    <location>
        <begin position="67"/>
        <end position="92"/>
    </location>
</feature>
<dbReference type="GO" id="GO:0008409">
    <property type="term" value="F:5'-3' exonuclease activity"/>
    <property type="evidence" value="ECO:0007669"/>
    <property type="project" value="TreeGrafter"/>
</dbReference>
<dbReference type="InterPro" id="IPR014905">
    <property type="entry name" value="HIRAN"/>
</dbReference>
<keyword evidence="3 12" id="KW-0540">Nuclease</keyword>
<keyword evidence="8" id="KW-0862">Zinc</keyword>
<dbReference type="InterPro" id="IPR011856">
    <property type="entry name" value="tRNA_endonuc-like_dom_sf"/>
</dbReference>
<dbReference type="PANTHER" id="PTHR15749">
    <property type="entry name" value="FANCONI-ASSOCIATED NUCLEASE 1"/>
    <property type="match status" value="1"/>
</dbReference>
<comment type="catalytic activity">
    <reaction evidence="1 12">
        <text>Hydrolytically removes 5'-nucleotides successively from the 3'-hydroxy termini of 3'-hydroxy-terminated oligonucleotides.</text>
        <dbReference type="EC" id="3.1.4.1"/>
    </reaction>
</comment>
<organism evidence="17 18">
    <name type="scientific">Cuscuta australis</name>
    <dbReference type="NCBI Taxonomy" id="267555"/>
    <lineage>
        <taxon>Eukaryota</taxon>
        <taxon>Viridiplantae</taxon>
        <taxon>Streptophyta</taxon>
        <taxon>Embryophyta</taxon>
        <taxon>Tracheophyta</taxon>
        <taxon>Spermatophyta</taxon>
        <taxon>Magnoliopsida</taxon>
        <taxon>eudicotyledons</taxon>
        <taxon>Gunneridae</taxon>
        <taxon>Pentapetalae</taxon>
        <taxon>asterids</taxon>
        <taxon>lamiids</taxon>
        <taxon>Solanales</taxon>
        <taxon>Convolvulaceae</taxon>
        <taxon>Cuscuteae</taxon>
        <taxon>Cuscuta</taxon>
        <taxon>Cuscuta subgen. Grammica</taxon>
        <taxon>Cuscuta sect. Cleistogrammica</taxon>
    </lineage>
</organism>
<dbReference type="Gene3D" id="3.30.70.2330">
    <property type="match status" value="1"/>
</dbReference>
<dbReference type="InterPro" id="IPR014883">
    <property type="entry name" value="VRR_NUC"/>
</dbReference>
<dbReference type="InterPro" id="IPR049126">
    <property type="entry name" value="FAN1-like_TPR"/>
</dbReference>
<dbReference type="Proteomes" id="UP000249390">
    <property type="component" value="Unassembled WGS sequence"/>
</dbReference>
<keyword evidence="7 12" id="KW-0378">Hydrolase</keyword>
<dbReference type="PANTHER" id="PTHR15749:SF4">
    <property type="entry name" value="FANCONI-ASSOCIATED NUCLEASE 1"/>
    <property type="match status" value="1"/>
</dbReference>
<dbReference type="InterPro" id="IPR006642">
    <property type="entry name" value="Rad18_UBZ4"/>
</dbReference>
<evidence type="ECO:0000256" key="4">
    <source>
        <dbReference type="ARBA" id="ARBA00022723"/>
    </source>
</evidence>
<dbReference type="SMART" id="SM00910">
    <property type="entry name" value="HIRAN"/>
    <property type="match status" value="1"/>
</dbReference>
<dbReference type="InterPro" id="IPR049125">
    <property type="entry name" value="FAN1-like_WH"/>
</dbReference>
<keyword evidence="5 12" id="KW-0227">DNA damage</keyword>
<dbReference type="GO" id="GO:0005634">
    <property type="term" value="C:nucleus"/>
    <property type="evidence" value="ECO:0007669"/>
    <property type="project" value="UniProtKB-SubCell"/>
</dbReference>